<gene>
    <name evidence="2" type="ORF">GOTRE_039_00450</name>
</gene>
<feature type="region of interest" description="Disordered" evidence="1">
    <location>
        <begin position="21"/>
        <end position="52"/>
    </location>
</feature>
<evidence type="ECO:0000313" key="3">
    <source>
        <dbReference type="Proteomes" id="UP000004881"/>
    </source>
</evidence>
<accession>A0ABQ0HBE3</accession>
<sequence>MVSLFVDDELDESDFELLDELSDDVELEDDELSDEDDDVEVSDDDPGRESVR</sequence>
<dbReference type="Proteomes" id="UP000004881">
    <property type="component" value="Unassembled WGS sequence"/>
</dbReference>
<proteinExistence type="predicted"/>
<dbReference type="EMBL" id="BAFD01000039">
    <property type="protein sequence ID" value="GAB43207.1"/>
    <property type="molecule type" value="Genomic_DNA"/>
</dbReference>
<feature type="compositionally biased region" description="Acidic residues" evidence="1">
    <location>
        <begin position="21"/>
        <end position="44"/>
    </location>
</feature>
<keyword evidence="3" id="KW-1185">Reference proteome</keyword>
<organism evidence="2 3">
    <name type="scientific">Gordonia terrae NBRC 100016</name>
    <dbReference type="NCBI Taxonomy" id="1089454"/>
    <lineage>
        <taxon>Bacteria</taxon>
        <taxon>Bacillati</taxon>
        <taxon>Actinomycetota</taxon>
        <taxon>Actinomycetes</taxon>
        <taxon>Mycobacteriales</taxon>
        <taxon>Gordoniaceae</taxon>
        <taxon>Gordonia</taxon>
    </lineage>
</organism>
<evidence type="ECO:0000313" key="2">
    <source>
        <dbReference type="EMBL" id="GAB43207.1"/>
    </source>
</evidence>
<reference evidence="2 3" key="1">
    <citation type="submission" date="2012-02" db="EMBL/GenBank/DDBJ databases">
        <title>Whole genome shotgun sequence of Gordonia terrae NBRC 100016.</title>
        <authorList>
            <person name="Takarada H."/>
            <person name="Hosoyama A."/>
            <person name="Tsuchikane K."/>
            <person name="Katsumata H."/>
            <person name="Yamazaki S."/>
            <person name="Fujita N."/>
        </authorList>
    </citation>
    <scope>NUCLEOTIDE SEQUENCE [LARGE SCALE GENOMIC DNA]</scope>
    <source>
        <strain evidence="2 3">NBRC 100016</strain>
    </source>
</reference>
<protein>
    <submittedName>
        <fullName evidence="2">Uncharacterized protein</fullName>
    </submittedName>
</protein>
<evidence type="ECO:0000256" key="1">
    <source>
        <dbReference type="SAM" id="MobiDB-lite"/>
    </source>
</evidence>
<comment type="caution">
    <text evidence="2">The sequence shown here is derived from an EMBL/GenBank/DDBJ whole genome shotgun (WGS) entry which is preliminary data.</text>
</comment>
<name>A0ABQ0HBE3_9ACTN</name>